<evidence type="ECO:0008006" key="3">
    <source>
        <dbReference type="Google" id="ProtNLM"/>
    </source>
</evidence>
<evidence type="ECO:0000313" key="1">
    <source>
        <dbReference type="EMBL" id="MCQ6957523.1"/>
    </source>
</evidence>
<dbReference type="SUPFAM" id="SSF69279">
    <property type="entry name" value="Phage tail proteins"/>
    <property type="match status" value="1"/>
</dbReference>
<dbReference type="EMBL" id="JANHOH010000001">
    <property type="protein sequence ID" value="MCQ6957523.1"/>
    <property type="molecule type" value="Genomic_DNA"/>
</dbReference>
<keyword evidence="2" id="KW-1185">Reference proteome</keyword>
<name>A0ABT1SZ79_9SPHI</name>
<proteinExistence type="predicted"/>
<gene>
    <name evidence="1" type="ORF">NPE20_06130</name>
</gene>
<evidence type="ECO:0000313" key="2">
    <source>
        <dbReference type="Proteomes" id="UP001204376"/>
    </source>
</evidence>
<reference evidence="1 2" key="1">
    <citation type="submission" date="2022-07" db="EMBL/GenBank/DDBJ databases">
        <title>Mucilaginibacter sp. JC4.</title>
        <authorList>
            <person name="Le V."/>
            <person name="Ko S.-R."/>
            <person name="Ahn C.-Y."/>
            <person name="Oh H.-M."/>
        </authorList>
    </citation>
    <scope>NUCLEOTIDE SEQUENCE [LARGE SCALE GENOMIC DNA]</scope>
    <source>
        <strain evidence="1 2">JC4</strain>
    </source>
</reference>
<sequence length="375" mass="40340">MLKGIYLTLLIGPGVPIPAPQVLVDALSNIQVTNSKDRSGFQISFLTGKNSSIVTTMLPAGFFDPITTRVILIATLNGIPNVIMDGLVTNHQLGPSNEPGKSTLTITGEDLSLAMDIIDMIIPYPAMPEVGIINLILAKYAFLGIVPLVIPPIISLIQSPTETWRTQPKMTDRAYIKQLASKCGYLFFVEAGPFPGQSIAYFGPDVNVPVPQPALTVNMDGATNVESISFSLDGLAKKVRIYTIMDPITKKIPIPIPVPNINLFKPPMGARPTPPSKIEFATDVAQADATEAAQGILGFLLNNSAAVSGSGSLDVLRYQYILRSRMMVGVRGAGITYDGMYFVDSVTHNIKPGEYKQSFTLSRDGVISNTPFVLT</sequence>
<accession>A0ABT1SZ79</accession>
<protein>
    <recommendedName>
        <fullName evidence="3">Phage tail protein</fullName>
    </recommendedName>
</protein>
<organism evidence="1 2">
    <name type="scientific">Mucilaginibacter aquariorum</name>
    <dbReference type="NCBI Taxonomy" id="2967225"/>
    <lineage>
        <taxon>Bacteria</taxon>
        <taxon>Pseudomonadati</taxon>
        <taxon>Bacteroidota</taxon>
        <taxon>Sphingobacteriia</taxon>
        <taxon>Sphingobacteriales</taxon>
        <taxon>Sphingobacteriaceae</taxon>
        <taxon>Mucilaginibacter</taxon>
    </lineage>
</organism>
<dbReference type="RefSeq" id="WP_256537728.1">
    <property type="nucleotide sequence ID" value="NZ_JANHOH010000001.1"/>
</dbReference>
<comment type="caution">
    <text evidence="1">The sequence shown here is derived from an EMBL/GenBank/DDBJ whole genome shotgun (WGS) entry which is preliminary data.</text>
</comment>
<dbReference type="Proteomes" id="UP001204376">
    <property type="component" value="Unassembled WGS sequence"/>
</dbReference>